<dbReference type="Pfam" id="PF24918">
    <property type="entry name" value="NET2A_C"/>
    <property type="match status" value="1"/>
</dbReference>
<keyword evidence="6" id="KW-1185">Reference proteome</keyword>
<feature type="compositionally biased region" description="Basic and acidic residues" evidence="3">
    <location>
        <begin position="521"/>
        <end position="533"/>
    </location>
</feature>
<sequence length="1134" mass="129831">MLQRAASNAYSWWWASHIRTKQSKWMEQNLQDMEEKVQIVLKLIEEDGDSFAKRAEMYYKKRPELIHFVEESYRAYRALAERYDHISKELQNANNTIASVFPEQVQFAMEDEEDNATHRFPKKPPEVSKAKIPTVPKIPKDIKGIFTSATKQLQSKKSMKITKSATVAKSGLSKSKGLQEIDRLQKEILALQTEKEFVKSSYEGGLAKYWEIDQKIRETQDKVCSLQNEFGAGIVIEDDDARELMASAALKSCQETLAQLEEKQEKSVEEVIVESKRISDAREKLKSLKDEFLQGEINQEMPKAKDKFLKAKDKFLKAVRELKSLDQEPSIVTQERKDLDSLRVKIKEHFEVESNASLSVTELAEKIDELVNSVISLEAAVSSQTALIQRLRAETDELQAQIRILEDDKATLINGKNDLRDRLTELEETLLGLQELNRNVEDRNNGLQTHFTEAHHNLDHITEKLHDVKPDEEIQARPQTKWKSIVEVESQQEVEGQKCALNANDGLHALQKINSEEESEVLGKQHEDVKRQEGAPNAKNDLHEPQKLNSEEGQKVSCKPRKELRRQQVALHLDDGPNESQNMELQDELKVPDSLQKEKKLSAKVNSQAELKEPEEKLNTEELNVSESSQKEKEFSTDVNLQAELKGQGQEEKLNPEDLKVSGRTHEESRGQGSALGPNGILDEPQNVKPDGKIEVSLSSQKIKATEEKKEEETKEDDLRNSTRNHREDASLPQTSDEPDDPKEKSHDMNMEEDKQDSPKALGNLLLVETQKGTEQDDEPDWKHLFMNGIGNREKTLLSEYTGILQNYKEIKKRLAETENKNGDGLYETMVRLKELRSANAKKDEQIKILNQKLSLLQTGLGEDDVSDKSTSTESQRLERQEVYDVKAIMMDEPEISPIEKKFRMSIDELLGENLDFWLRFSSTLYQIQKFETEIKDLQSELLKLEEKKKQDGNTTAKYSLKSDAKPLYKHLREIHIELAVWLEKSVLLKDDLKSRFSSLCDIQEEISAALKESAEDDDFKFTSYQAAKFQGEILNMKQENNKVADELQAGLDHVTTLQLEVENTLAKLNEEFKLAGSKNHQNIQLERSDSRNRVPLRSFIFGAKPKKQKHSIFSCVHPVLQRKYNGFKAGINV</sequence>
<evidence type="ECO:0000256" key="1">
    <source>
        <dbReference type="ARBA" id="ARBA00023054"/>
    </source>
</evidence>
<keyword evidence="1 2" id="KW-0175">Coiled coil</keyword>
<evidence type="ECO:0000313" key="6">
    <source>
        <dbReference type="Proteomes" id="UP001174677"/>
    </source>
</evidence>
<protein>
    <recommendedName>
        <fullName evidence="4">NAB domain-containing protein</fullName>
    </recommendedName>
</protein>
<feature type="domain" description="NAB" evidence="4">
    <location>
        <begin position="10"/>
        <end position="90"/>
    </location>
</feature>
<feature type="coiled-coil region" evidence="2">
    <location>
        <begin position="174"/>
        <end position="201"/>
    </location>
</feature>
<dbReference type="InterPro" id="IPR011684">
    <property type="entry name" value="NAB"/>
</dbReference>
<feature type="coiled-coil region" evidence="2">
    <location>
        <begin position="250"/>
        <end position="291"/>
    </location>
</feature>
<reference evidence="5" key="1">
    <citation type="journal article" date="2023" name="Plant Biotechnol. J.">
        <title>Chromosome-level wild Hevea brasiliensis genome provides new tools for genomic-assisted breeding and valuable loci to elevate rubber yield.</title>
        <authorList>
            <person name="Cheng H."/>
            <person name="Song X."/>
            <person name="Hu Y."/>
            <person name="Wu T."/>
            <person name="Yang Q."/>
            <person name="An Z."/>
            <person name="Feng S."/>
            <person name="Deng Z."/>
            <person name="Wu W."/>
            <person name="Zeng X."/>
            <person name="Tu M."/>
            <person name="Wang X."/>
            <person name="Huang H."/>
        </authorList>
    </citation>
    <scope>NUCLEOTIDE SEQUENCE</scope>
    <source>
        <strain evidence="5">MT/VB/25A 57/8</strain>
    </source>
</reference>
<feature type="coiled-coil region" evidence="2">
    <location>
        <begin position="360"/>
        <end position="443"/>
    </location>
</feature>
<feature type="region of interest" description="Disordered" evidence="3">
    <location>
        <begin position="517"/>
        <end position="759"/>
    </location>
</feature>
<dbReference type="PROSITE" id="PS51774">
    <property type="entry name" value="NAB"/>
    <property type="match status" value="1"/>
</dbReference>
<feature type="compositionally biased region" description="Basic and acidic residues" evidence="3">
    <location>
        <begin position="704"/>
        <end position="730"/>
    </location>
</feature>
<evidence type="ECO:0000256" key="2">
    <source>
        <dbReference type="SAM" id="Coils"/>
    </source>
</evidence>
<dbReference type="Proteomes" id="UP001174677">
    <property type="component" value="Chromosome 7"/>
</dbReference>
<proteinExistence type="predicted"/>
<dbReference type="EMBL" id="JARPOI010000007">
    <property type="protein sequence ID" value="KAJ9177507.1"/>
    <property type="molecule type" value="Genomic_DNA"/>
</dbReference>
<organism evidence="5 6">
    <name type="scientific">Hevea brasiliensis</name>
    <name type="common">Para rubber tree</name>
    <name type="synonym">Siphonia brasiliensis</name>
    <dbReference type="NCBI Taxonomy" id="3981"/>
    <lineage>
        <taxon>Eukaryota</taxon>
        <taxon>Viridiplantae</taxon>
        <taxon>Streptophyta</taxon>
        <taxon>Embryophyta</taxon>
        <taxon>Tracheophyta</taxon>
        <taxon>Spermatophyta</taxon>
        <taxon>Magnoliopsida</taxon>
        <taxon>eudicotyledons</taxon>
        <taxon>Gunneridae</taxon>
        <taxon>Pentapetalae</taxon>
        <taxon>rosids</taxon>
        <taxon>fabids</taxon>
        <taxon>Malpighiales</taxon>
        <taxon>Euphorbiaceae</taxon>
        <taxon>Crotonoideae</taxon>
        <taxon>Micrandreae</taxon>
        <taxon>Hevea</taxon>
    </lineage>
</organism>
<evidence type="ECO:0000256" key="3">
    <source>
        <dbReference type="SAM" id="MobiDB-lite"/>
    </source>
</evidence>
<feature type="compositionally biased region" description="Basic and acidic residues" evidence="3">
    <location>
        <begin position="610"/>
        <end position="620"/>
    </location>
</feature>
<feature type="compositionally biased region" description="Basic and acidic residues" evidence="3">
    <location>
        <begin position="540"/>
        <end position="554"/>
    </location>
</feature>
<dbReference type="InterPro" id="IPR056888">
    <property type="entry name" value="NET2A-D/KIP1-like_dom"/>
</dbReference>
<evidence type="ECO:0000313" key="5">
    <source>
        <dbReference type="EMBL" id="KAJ9177507.1"/>
    </source>
</evidence>
<dbReference type="Pfam" id="PF25014">
    <property type="entry name" value="NET2A"/>
    <property type="match status" value="1"/>
</dbReference>
<accession>A0ABQ9MDD9</accession>
<dbReference type="PANTHER" id="PTHR31631:SF0">
    <property type="entry name" value="PROTEIN NETWORKED 2D"/>
    <property type="match status" value="1"/>
</dbReference>
<feature type="compositionally biased region" description="Basic and acidic residues" evidence="3">
    <location>
        <begin position="742"/>
        <end position="758"/>
    </location>
</feature>
<evidence type="ECO:0000259" key="4">
    <source>
        <dbReference type="PROSITE" id="PS51774"/>
    </source>
</evidence>
<gene>
    <name evidence="5" type="ORF">P3X46_012723</name>
</gene>
<comment type="caution">
    <text evidence="5">The sequence shown here is derived from an EMBL/GenBank/DDBJ whole genome shotgun (WGS) entry which is preliminary data.</text>
</comment>
<feature type="compositionally biased region" description="Basic and acidic residues" evidence="3">
    <location>
        <begin position="587"/>
        <end position="601"/>
    </location>
</feature>
<feature type="coiled-coil region" evidence="2">
    <location>
        <begin position="801"/>
        <end position="853"/>
    </location>
</feature>
<name>A0ABQ9MDD9_HEVBR</name>
<feature type="coiled-coil region" evidence="2">
    <location>
        <begin position="928"/>
        <end position="955"/>
    </location>
</feature>
<feature type="compositionally biased region" description="Basic and acidic residues" evidence="3">
    <location>
        <begin position="649"/>
        <end position="670"/>
    </location>
</feature>
<dbReference type="PANTHER" id="PTHR31631">
    <property type="entry name" value="PROTEIN NETWORKED 2D"/>
    <property type="match status" value="1"/>
</dbReference>
<dbReference type="Pfam" id="PF07765">
    <property type="entry name" value="KIP1"/>
    <property type="match status" value="1"/>
</dbReference>
<dbReference type="InterPro" id="IPR056889">
    <property type="entry name" value="NET2A-D/KIP1-like_C"/>
</dbReference>